<reference evidence="4" key="1">
    <citation type="submission" date="2015-09" db="EMBL/GenBank/DDBJ databases">
        <authorList>
            <consortium name="Pathogen Informatics"/>
        </authorList>
    </citation>
    <scope>NUCLEOTIDE SEQUENCE [LARGE SCALE GENOMIC DNA]</scope>
    <source>
        <strain evidence="4">Lake Konstanz</strain>
    </source>
</reference>
<dbReference type="SUPFAM" id="SSF50985">
    <property type="entry name" value="RCC1/BLIP-II"/>
    <property type="match status" value="1"/>
</dbReference>
<dbReference type="InterPro" id="IPR051210">
    <property type="entry name" value="Ub_ligase/GEF_domain"/>
</dbReference>
<dbReference type="PANTHER" id="PTHR22870:SF408">
    <property type="entry name" value="OS09G0560450 PROTEIN"/>
    <property type="match status" value="1"/>
</dbReference>
<dbReference type="InterPro" id="IPR009091">
    <property type="entry name" value="RCC1/BLIP-II"/>
</dbReference>
<keyword evidence="4" id="KW-1185">Reference proteome</keyword>
<dbReference type="Proteomes" id="UP000051952">
    <property type="component" value="Unassembled WGS sequence"/>
</dbReference>
<dbReference type="OrthoDB" id="5981550at2759"/>
<dbReference type="PROSITE" id="PS50012">
    <property type="entry name" value="RCC1_3"/>
    <property type="match status" value="3"/>
</dbReference>
<dbReference type="PRINTS" id="PR00633">
    <property type="entry name" value="RCCNDNSATION"/>
</dbReference>
<organism evidence="3 4">
    <name type="scientific">Bodo saltans</name>
    <name type="common">Flagellated protozoan</name>
    <dbReference type="NCBI Taxonomy" id="75058"/>
    <lineage>
        <taxon>Eukaryota</taxon>
        <taxon>Discoba</taxon>
        <taxon>Euglenozoa</taxon>
        <taxon>Kinetoplastea</taxon>
        <taxon>Metakinetoplastina</taxon>
        <taxon>Eubodonida</taxon>
        <taxon>Bodonidae</taxon>
        <taxon>Bodo</taxon>
    </lineage>
</organism>
<keyword evidence="1" id="KW-0677">Repeat</keyword>
<proteinExistence type="predicted"/>
<dbReference type="InterPro" id="IPR000408">
    <property type="entry name" value="Reg_chr_condens"/>
</dbReference>
<dbReference type="PANTHER" id="PTHR22870">
    <property type="entry name" value="REGULATOR OF CHROMOSOME CONDENSATION"/>
    <property type="match status" value="1"/>
</dbReference>
<dbReference type="VEuPathDB" id="TriTrypDB:BSAL_67355"/>
<dbReference type="AlphaFoldDB" id="A0A0S4IQ49"/>
<evidence type="ECO:0000313" key="4">
    <source>
        <dbReference type="Proteomes" id="UP000051952"/>
    </source>
</evidence>
<dbReference type="Gene3D" id="2.130.10.30">
    <property type="entry name" value="Regulator of chromosome condensation 1/beta-lactamase-inhibitor protein II"/>
    <property type="match status" value="1"/>
</dbReference>
<dbReference type="Pfam" id="PF00415">
    <property type="entry name" value="RCC1"/>
    <property type="match status" value="3"/>
</dbReference>
<feature type="repeat" description="RCC1" evidence="2">
    <location>
        <begin position="5"/>
        <end position="62"/>
    </location>
</feature>
<dbReference type="PROSITE" id="PS00626">
    <property type="entry name" value="RCC1_2"/>
    <property type="match status" value="1"/>
</dbReference>
<protein>
    <submittedName>
        <fullName evidence="3">Chromatin-binding protein, putative</fullName>
    </submittedName>
</protein>
<feature type="repeat" description="RCC1" evidence="2">
    <location>
        <begin position="115"/>
        <end position="177"/>
    </location>
</feature>
<evidence type="ECO:0000313" key="3">
    <source>
        <dbReference type="EMBL" id="CUF92649.1"/>
    </source>
</evidence>
<gene>
    <name evidence="3" type="ORF">BSAL_67355</name>
</gene>
<dbReference type="OMA" id="RLTHISC"/>
<dbReference type="EMBL" id="CYKH01000450">
    <property type="protein sequence ID" value="CUF92649.1"/>
    <property type="molecule type" value="Genomic_DNA"/>
</dbReference>
<name>A0A0S4IQ49_BODSA</name>
<accession>A0A0S4IQ49</accession>
<sequence length="597" mass="63982">MTAARHLAVFGCGHDGRLGLGSGDKNILVPSVSDYFDENRRMIGTIVSIHVGGYHTIVRTTEGVYGFGANDEGQLGTGEKSQCYKTPTRIEFFGDGSNLISIACGSLHTVALMRSGVYSSGSNTFGQLGLGDADSRINFTKIESPFFASVEESGLAYDTVVSHVSCGTYHTLLALKKTLIPVDLVHQPTMSLVKSTESRVEELIFYPCIVLACGKGDYGELGYDATSWDEMASREQRLKNVIKSRAHDMSQGAAQDDTLAAAQSSAIYDGAPMKKPFQFKKSAKIRRAEFYHTHLKPCQFPLLDEHARKWSDLNNDDDSSNKNQQQLRIVALHASHLHSSVVIEVSSPDLVTPVTQTYHFGCYYCGGVEGNESSIPRTLNEILAHSAAKFDPRATDSASLHLHGGDEVLFVSSASKNGGYLQGTEDETLTPFFVLGKGNIGTKNDDAFETNLVSVPLSSSSSRERAGPASDSGSILVHGRTHFLIWKHVGDFDEVFSFGDSVFGQCGVLQPDGVDQVLAPTLLLKTGDFIPVAPRGAQRKRGEGGNQLSSASAETTGVTLGRVVDVQCGAKHSVVLFEAAPAAVSGDESTAVVAVLS</sequence>
<feature type="repeat" description="RCC1" evidence="2">
    <location>
        <begin position="62"/>
        <end position="115"/>
    </location>
</feature>
<evidence type="ECO:0000256" key="2">
    <source>
        <dbReference type="PROSITE-ProRule" id="PRU00235"/>
    </source>
</evidence>
<evidence type="ECO:0000256" key="1">
    <source>
        <dbReference type="ARBA" id="ARBA00022737"/>
    </source>
</evidence>